<organism evidence="10 11">
    <name type="scientific">Delftia lacustris</name>
    <dbReference type="NCBI Taxonomy" id="558537"/>
    <lineage>
        <taxon>Bacteria</taxon>
        <taxon>Pseudomonadati</taxon>
        <taxon>Pseudomonadota</taxon>
        <taxon>Betaproteobacteria</taxon>
        <taxon>Burkholderiales</taxon>
        <taxon>Comamonadaceae</taxon>
        <taxon>Delftia</taxon>
    </lineage>
</organism>
<keyword evidence="12" id="KW-1185">Reference proteome</keyword>
<keyword evidence="2" id="KW-0813">Transport</keyword>
<feature type="transmembrane region" description="Helical" evidence="7">
    <location>
        <begin position="318"/>
        <end position="338"/>
    </location>
</feature>
<accession>A0A1H3I788</accession>
<keyword evidence="4 7" id="KW-0812">Transmembrane</keyword>
<evidence type="ECO:0000313" key="11">
    <source>
        <dbReference type="Proteomes" id="UP000183417"/>
    </source>
</evidence>
<evidence type="ECO:0000256" key="2">
    <source>
        <dbReference type="ARBA" id="ARBA00022448"/>
    </source>
</evidence>
<dbReference type="GeneID" id="94689427"/>
<dbReference type="Proteomes" id="UP000183417">
    <property type="component" value="Unassembled WGS sequence"/>
</dbReference>
<evidence type="ECO:0000256" key="5">
    <source>
        <dbReference type="ARBA" id="ARBA00022989"/>
    </source>
</evidence>
<name>A0A1H3I788_9BURK</name>
<dbReference type="PANTHER" id="PTHR43738">
    <property type="entry name" value="ABC TRANSPORTER, MEMBRANE PROTEIN"/>
    <property type="match status" value="1"/>
</dbReference>
<feature type="transmembrane region" description="Helical" evidence="7">
    <location>
        <begin position="20"/>
        <end position="48"/>
    </location>
</feature>
<reference evidence="9 12" key="2">
    <citation type="submission" date="2020-12" db="EMBL/GenBank/DDBJ databases">
        <title>FDA dAtabase for Regulatory Grade micrObial Sequences (FDA-ARGOS): Supporting development and validation of Infectious Disease Dx tests.</title>
        <authorList>
            <person name="Sproer C."/>
            <person name="Gronow S."/>
            <person name="Severitt S."/>
            <person name="Schroder I."/>
            <person name="Tallon L."/>
            <person name="Sadzewicz L."/>
            <person name="Zhao X."/>
            <person name="Boylan J."/>
            <person name="Ott S."/>
            <person name="Bowen H."/>
            <person name="Vavikolanu K."/>
            <person name="Mehta A."/>
            <person name="Aluvathingal J."/>
            <person name="Nadendla S."/>
            <person name="Lowell S."/>
            <person name="Myers T."/>
            <person name="Yan Y."/>
            <person name="Sichtig H."/>
        </authorList>
    </citation>
    <scope>NUCLEOTIDE SEQUENCE [LARGE SCALE GENOMIC DNA]</scope>
    <source>
        <strain evidence="9 12">FDAARGOS_890</strain>
    </source>
</reference>
<feature type="domain" description="ABC3 transporter permease C-terminal" evidence="8">
    <location>
        <begin position="267"/>
        <end position="379"/>
    </location>
</feature>
<dbReference type="InterPro" id="IPR051125">
    <property type="entry name" value="ABC-4/HrtB_transporter"/>
</dbReference>
<keyword evidence="6 7" id="KW-0472">Membrane</keyword>
<dbReference type="RefSeq" id="WP_016447361.1">
    <property type="nucleotide sequence ID" value="NZ_AP025556.1"/>
</dbReference>
<evidence type="ECO:0000313" key="10">
    <source>
        <dbReference type="EMBL" id="SDY22988.1"/>
    </source>
</evidence>
<evidence type="ECO:0000256" key="6">
    <source>
        <dbReference type="ARBA" id="ARBA00023136"/>
    </source>
</evidence>
<proteinExistence type="predicted"/>
<keyword evidence="5 7" id="KW-1133">Transmembrane helix</keyword>
<comment type="subcellular location">
    <subcellularLocation>
        <location evidence="1">Cell membrane</location>
        <topology evidence="1">Multi-pass membrane protein</topology>
    </subcellularLocation>
</comment>
<feature type="transmembrane region" description="Helical" evidence="7">
    <location>
        <begin position="255"/>
        <end position="279"/>
    </location>
</feature>
<dbReference type="PANTHER" id="PTHR43738:SF1">
    <property type="entry name" value="HEMIN TRANSPORT SYSTEM PERMEASE PROTEIN HRTB-RELATED"/>
    <property type="match status" value="1"/>
</dbReference>
<evidence type="ECO:0000259" key="8">
    <source>
        <dbReference type="Pfam" id="PF02687"/>
    </source>
</evidence>
<keyword evidence="3" id="KW-1003">Cell membrane</keyword>
<dbReference type="GO" id="GO:0005886">
    <property type="term" value="C:plasma membrane"/>
    <property type="evidence" value="ECO:0007669"/>
    <property type="project" value="UniProtKB-SubCell"/>
</dbReference>
<sequence>MIALARKTLVHEWRRFIPSVFAVGFSGVLLAMQAALVLGIFGSAALYVTASSADLWIGYPGTQSVNFGRTIGRDVDMRLRMDPDITAVEPYVWVDGDWRSSTPAGGAASEHGGGVSVYLSGIATDDASMLFSRVLQPWQRQRLREPGAVIVDRADLQTLGASEGGVAWVNNHRVQVVAAVDGLRGLGGVNVLASLATAREIAGDPGQGSTYFVARVRPGASAKAVQQRLNQSTPSFGPYEAWTAKEFARRSQRYWMFDTGAGAGVLFMAVIVCLVGSVVTSQSLKAVVAASSREYAVLNALGVSRAALGRVVVEQACWIGGLGFVMAALASAVLLAVATAYRVPVALNASAVLACAVLVAVLSLLSGLGAMRSLLRADPATLLR</sequence>
<protein>
    <submittedName>
        <fullName evidence="9">FtsX-like permease family protein</fullName>
    </submittedName>
    <submittedName>
        <fullName evidence="10">Putative ABC transport system permease protein</fullName>
    </submittedName>
</protein>
<dbReference type="InterPro" id="IPR003838">
    <property type="entry name" value="ABC3_permease_C"/>
</dbReference>
<evidence type="ECO:0000256" key="4">
    <source>
        <dbReference type="ARBA" id="ARBA00022692"/>
    </source>
</evidence>
<evidence type="ECO:0000256" key="7">
    <source>
        <dbReference type="SAM" id="Phobius"/>
    </source>
</evidence>
<evidence type="ECO:0000256" key="3">
    <source>
        <dbReference type="ARBA" id="ARBA00022475"/>
    </source>
</evidence>
<feature type="transmembrane region" description="Helical" evidence="7">
    <location>
        <begin position="345"/>
        <end position="365"/>
    </location>
</feature>
<evidence type="ECO:0000313" key="12">
    <source>
        <dbReference type="Proteomes" id="UP000595064"/>
    </source>
</evidence>
<evidence type="ECO:0000313" key="9">
    <source>
        <dbReference type="EMBL" id="QPS79735.1"/>
    </source>
</evidence>
<reference evidence="10 11" key="1">
    <citation type="submission" date="2016-10" db="EMBL/GenBank/DDBJ databases">
        <authorList>
            <person name="de Groot N.N."/>
        </authorList>
    </citation>
    <scope>NUCLEOTIDE SEQUENCE [LARGE SCALE GENOMIC DNA]</scope>
    <source>
        <strain evidence="10 11">LMG 24775</strain>
    </source>
</reference>
<gene>
    <name evidence="9" type="ORF">I6G47_22330</name>
    <name evidence="10" type="ORF">SAMN05421547_103190</name>
</gene>
<dbReference type="EMBL" id="FNPE01000003">
    <property type="protein sequence ID" value="SDY22988.1"/>
    <property type="molecule type" value="Genomic_DNA"/>
</dbReference>
<dbReference type="EMBL" id="CP065748">
    <property type="protein sequence ID" value="QPS79735.1"/>
    <property type="molecule type" value="Genomic_DNA"/>
</dbReference>
<dbReference type="KEGG" id="dla:I6G47_22330"/>
<dbReference type="Pfam" id="PF02687">
    <property type="entry name" value="FtsX"/>
    <property type="match status" value="1"/>
</dbReference>
<evidence type="ECO:0000256" key="1">
    <source>
        <dbReference type="ARBA" id="ARBA00004651"/>
    </source>
</evidence>
<dbReference type="Proteomes" id="UP000595064">
    <property type="component" value="Chromosome"/>
</dbReference>
<dbReference type="AlphaFoldDB" id="A0A1H3I788"/>